<dbReference type="PANTHER" id="PTHR11959">
    <property type="entry name" value="4-HYDROXYPHENYLPYRUVATE DIOXYGENASE"/>
    <property type="match status" value="1"/>
</dbReference>
<dbReference type="InterPro" id="IPR029068">
    <property type="entry name" value="Glyas_Bleomycin-R_OHBP_Dase"/>
</dbReference>
<gene>
    <name evidence="6" type="ORF">CDAUBV1_LOCUS7029</name>
</gene>
<dbReference type="PANTHER" id="PTHR11959:SF10">
    <property type="entry name" value="4-HYDROXYPHENYLPYRUVATE DIOXYGENASE-LIKE PROTEIN"/>
    <property type="match status" value="1"/>
</dbReference>
<organism evidence="6 7">
    <name type="scientific">Calicophoron daubneyi</name>
    <name type="common">Rumen fluke</name>
    <name type="synonym">Paramphistomum daubneyi</name>
    <dbReference type="NCBI Taxonomy" id="300641"/>
    <lineage>
        <taxon>Eukaryota</taxon>
        <taxon>Metazoa</taxon>
        <taxon>Spiralia</taxon>
        <taxon>Lophotrochozoa</taxon>
        <taxon>Platyhelminthes</taxon>
        <taxon>Trematoda</taxon>
        <taxon>Digenea</taxon>
        <taxon>Plagiorchiida</taxon>
        <taxon>Pronocephalata</taxon>
        <taxon>Paramphistomoidea</taxon>
        <taxon>Paramphistomidae</taxon>
        <taxon>Calicophoron</taxon>
    </lineage>
</organism>
<proteinExistence type="inferred from homology"/>
<evidence type="ECO:0000256" key="4">
    <source>
        <dbReference type="ARBA" id="ARBA00023004"/>
    </source>
</evidence>
<dbReference type="InterPro" id="IPR004360">
    <property type="entry name" value="Glyas_Fos-R_dOase_dom"/>
</dbReference>
<keyword evidence="3" id="KW-0677">Repeat</keyword>
<keyword evidence="4" id="KW-0408">Iron</keyword>
<dbReference type="Gene3D" id="3.10.180.10">
    <property type="entry name" value="2,3-Dihydroxybiphenyl 1,2-Dioxygenase, domain 1"/>
    <property type="match status" value="2"/>
</dbReference>
<dbReference type="Pfam" id="PF00903">
    <property type="entry name" value="Glyoxalase"/>
    <property type="match status" value="1"/>
</dbReference>
<dbReference type="PROSITE" id="PS51819">
    <property type="entry name" value="VOC"/>
    <property type="match status" value="1"/>
</dbReference>
<protein>
    <recommendedName>
        <fullName evidence="5">VOC domain-containing protein</fullName>
    </recommendedName>
</protein>
<evidence type="ECO:0000259" key="5">
    <source>
        <dbReference type="PROSITE" id="PS51819"/>
    </source>
</evidence>
<sequence length="411" mass="45899">MSLVRCVHHVQFACKNLWKVYEKFAHGFGYKFHCLSKHGDNLNVVLGNGKSFVVLSEISGDSVYPSLYPYASEINSHQRFRDKPFDIAFEVSNVLEVCNRIRNLCGENHILLEPTVYSDYHGKVTLAVVRSYLGNTLHTLINSAQYEGLFLPGYLQPEFGVSHGLQERLRLMPSDPPGGLTVSRLDHISLACNVNESNKVMKWYESVLGMNRVTVNALENNDGLIIRTGDTGMHLKTMSYSSSIESGDAPPTFVFVEPLPNSSPNQVSKFLEANGGPGIQHMGLLVEDIIKEVALCRSGGVEFFRPPAAYYDELVKSPGFENSSVSIEQLQSSGVLFDPELDSTASPESPASLLQIFTTPLFEKDAFFLELIERRHKARGFGSANVIALWKAMEKTLHPDRHYLERRPVRS</sequence>
<dbReference type="GO" id="GO:0009072">
    <property type="term" value="P:aromatic amino acid metabolic process"/>
    <property type="evidence" value="ECO:0007669"/>
    <property type="project" value="InterPro"/>
</dbReference>
<name>A0AAV2TCC5_CALDB</name>
<evidence type="ECO:0000256" key="2">
    <source>
        <dbReference type="ARBA" id="ARBA00005877"/>
    </source>
</evidence>
<comment type="cofactor">
    <cofactor evidence="1">
        <name>Fe cation</name>
        <dbReference type="ChEBI" id="CHEBI:24875"/>
    </cofactor>
</comment>
<feature type="domain" description="VOC" evidence="5">
    <location>
        <begin position="184"/>
        <end position="333"/>
    </location>
</feature>
<evidence type="ECO:0000313" key="7">
    <source>
        <dbReference type="Proteomes" id="UP001497525"/>
    </source>
</evidence>
<dbReference type="AlphaFoldDB" id="A0AAV2TCC5"/>
<dbReference type="Proteomes" id="UP001497525">
    <property type="component" value="Unassembled WGS sequence"/>
</dbReference>
<dbReference type="SUPFAM" id="SSF54593">
    <property type="entry name" value="Glyoxalase/Bleomycin resistance protein/Dihydroxybiphenyl dioxygenase"/>
    <property type="match status" value="1"/>
</dbReference>
<evidence type="ECO:0000256" key="1">
    <source>
        <dbReference type="ARBA" id="ARBA00001962"/>
    </source>
</evidence>
<dbReference type="InterPro" id="IPR037523">
    <property type="entry name" value="VOC_core"/>
</dbReference>
<evidence type="ECO:0000256" key="3">
    <source>
        <dbReference type="ARBA" id="ARBA00022737"/>
    </source>
</evidence>
<comment type="similarity">
    <text evidence="2">Belongs to the 4HPPD family.</text>
</comment>
<dbReference type="EMBL" id="CAXLJL010000157">
    <property type="protein sequence ID" value="CAL5133789.1"/>
    <property type="molecule type" value="Genomic_DNA"/>
</dbReference>
<dbReference type="GO" id="GO:0003868">
    <property type="term" value="F:4-hydroxyphenylpyruvate dioxygenase activity"/>
    <property type="evidence" value="ECO:0007669"/>
    <property type="project" value="InterPro"/>
</dbReference>
<comment type="caution">
    <text evidence="6">The sequence shown here is derived from an EMBL/GenBank/DDBJ whole genome shotgun (WGS) entry which is preliminary data.</text>
</comment>
<accession>A0AAV2TCC5</accession>
<reference evidence="6" key="1">
    <citation type="submission" date="2024-06" db="EMBL/GenBank/DDBJ databases">
        <authorList>
            <person name="Liu X."/>
            <person name="Lenzi L."/>
            <person name="Haldenby T S."/>
            <person name="Uol C."/>
        </authorList>
    </citation>
    <scope>NUCLEOTIDE SEQUENCE</scope>
</reference>
<dbReference type="InterPro" id="IPR005956">
    <property type="entry name" value="4OHPhenylPyrv_dOase"/>
</dbReference>
<evidence type="ECO:0000313" key="6">
    <source>
        <dbReference type="EMBL" id="CAL5133789.1"/>
    </source>
</evidence>